<comment type="caution">
    <text evidence="6">The sequence shown here is derived from an EMBL/GenBank/DDBJ whole genome shotgun (WGS) entry which is preliminary data.</text>
</comment>
<dbReference type="PANTHER" id="PTHR30055:SF234">
    <property type="entry name" value="HTH-TYPE TRANSCRIPTIONAL REGULATOR BETI"/>
    <property type="match status" value="1"/>
</dbReference>
<dbReference type="RefSeq" id="WP_290291658.1">
    <property type="nucleotide sequence ID" value="NZ_CP047211.1"/>
</dbReference>
<sequence length="214" mass="23516">MAKADERRATILAAARTVFVRDGYPGAKLTVVAEEAGCSVGTLYTYFRDRDDLLEAVLRGAEEEMRHARAIRRGNGGGGTPAERIAVANRAYLEAYRRNARVMALLEQVSQVHPGFRELRVRRARDFVARNARALDVLRDDGAIDADVDVPMMAAALSAMVSRLSYAAWVNGSYPDDDETLERILATVNRVWWASLGLEAPEGGDVGVEKQPKP</sequence>
<dbReference type="InterPro" id="IPR050109">
    <property type="entry name" value="HTH-type_TetR-like_transc_reg"/>
</dbReference>
<dbReference type="InterPro" id="IPR001647">
    <property type="entry name" value="HTH_TetR"/>
</dbReference>
<proteinExistence type="predicted"/>
<keyword evidence="3" id="KW-0804">Transcription</keyword>
<evidence type="ECO:0000313" key="7">
    <source>
        <dbReference type="Proteomes" id="UP001595751"/>
    </source>
</evidence>
<dbReference type="Gene3D" id="1.10.357.10">
    <property type="entry name" value="Tetracycline Repressor, domain 2"/>
    <property type="match status" value="1"/>
</dbReference>
<name>A0ABV7ZMG9_9CORY</name>
<dbReference type="SUPFAM" id="SSF46689">
    <property type="entry name" value="Homeodomain-like"/>
    <property type="match status" value="1"/>
</dbReference>
<dbReference type="InterPro" id="IPR009057">
    <property type="entry name" value="Homeodomain-like_sf"/>
</dbReference>
<reference evidence="7" key="1">
    <citation type="journal article" date="2019" name="Int. J. Syst. Evol. Microbiol.">
        <title>The Global Catalogue of Microorganisms (GCM) 10K type strain sequencing project: providing services to taxonomists for standard genome sequencing and annotation.</title>
        <authorList>
            <consortium name="The Broad Institute Genomics Platform"/>
            <consortium name="The Broad Institute Genome Sequencing Center for Infectious Disease"/>
            <person name="Wu L."/>
            <person name="Ma J."/>
        </authorList>
    </citation>
    <scope>NUCLEOTIDE SEQUENCE [LARGE SCALE GENOMIC DNA]</scope>
    <source>
        <strain evidence="7">CCUG 53252</strain>
    </source>
</reference>
<keyword evidence="2 4" id="KW-0238">DNA-binding</keyword>
<evidence type="ECO:0000259" key="5">
    <source>
        <dbReference type="PROSITE" id="PS50977"/>
    </source>
</evidence>
<keyword evidence="1" id="KW-0805">Transcription regulation</keyword>
<organism evidence="6 7">
    <name type="scientific">Corynebacterium hansenii</name>
    <dbReference type="NCBI Taxonomy" id="394964"/>
    <lineage>
        <taxon>Bacteria</taxon>
        <taxon>Bacillati</taxon>
        <taxon>Actinomycetota</taxon>
        <taxon>Actinomycetes</taxon>
        <taxon>Mycobacteriales</taxon>
        <taxon>Corynebacteriaceae</taxon>
        <taxon>Corynebacterium</taxon>
    </lineage>
</organism>
<feature type="DNA-binding region" description="H-T-H motif" evidence="4">
    <location>
        <begin position="28"/>
        <end position="47"/>
    </location>
</feature>
<gene>
    <name evidence="6" type="ORF">ACFORJ_01935</name>
</gene>
<dbReference type="PRINTS" id="PR00455">
    <property type="entry name" value="HTHTETR"/>
</dbReference>
<dbReference type="Pfam" id="PF00440">
    <property type="entry name" value="TetR_N"/>
    <property type="match status" value="1"/>
</dbReference>
<dbReference type="Proteomes" id="UP001595751">
    <property type="component" value="Unassembled WGS sequence"/>
</dbReference>
<evidence type="ECO:0000256" key="4">
    <source>
        <dbReference type="PROSITE-ProRule" id="PRU00335"/>
    </source>
</evidence>
<evidence type="ECO:0000256" key="2">
    <source>
        <dbReference type="ARBA" id="ARBA00023125"/>
    </source>
</evidence>
<evidence type="ECO:0000313" key="6">
    <source>
        <dbReference type="EMBL" id="MFC3848929.1"/>
    </source>
</evidence>
<accession>A0ABV7ZMG9</accession>
<evidence type="ECO:0000256" key="1">
    <source>
        <dbReference type="ARBA" id="ARBA00023015"/>
    </source>
</evidence>
<feature type="domain" description="HTH tetR-type" evidence="5">
    <location>
        <begin position="5"/>
        <end position="65"/>
    </location>
</feature>
<evidence type="ECO:0000256" key="3">
    <source>
        <dbReference type="ARBA" id="ARBA00023163"/>
    </source>
</evidence>
<dbReference type="InterPro" id="IPR036271">
    <property type="entry name" value="Tet_transcr_reg_TetR-rel_C_sf"/>
</dbReference>
<dbReference type="PANTHER" id="PTHR30055">
    <property type="entry name" value="HTH-TYPE TRANSCRIPTIONAL REGULATOR RUTR"/>
    <property type="match status" value="1"/>
</dbReference>
<dbReference type="SUPFAM" id="SSF48498">
    <property type="entry name" value="Tetracyclin repressor-like, C-terminal domain"/>
    <property type="match status" value="1"/>
</dbReference>
<dbReference type="Gene3D" id="1.10.10.60">
    <property type="entry name" value="Homeodomain-like"/>
    <property type="match status" value="1"/>
</dbReference>
<dbReference type="EMBL" id="JBHRZN010000001">
    <property type="protein sequence ID" value="MFC3848929.1"/>
    <property type="molecule type" value="Genomic_DNA"/>
</dbReference>
<dbReference type="PROSITE" id="PS50977">
    <property type="entry name" value="HTH_TETR_2"/>
    <property type="match status" value="1"/>
</dbReference>
<keyword evidence="7" id="KW-1185">Reference proteome</keyword>
<protein>
    <submittedName>
        <fullName evidence="6">TetR/AcrR family transcriptional regulator</fullName>
    </submittedName>
</protein>